<dbReference type="GO" id="GO:0005886">
    <property type="term" value="C:plasma membrane"/>
    <property type="evidence" value="ECO:0007669"/>
    <property type="project" value="UniProtKB-SubCell"/>
</dbReference>
<dbReference type="Proteomes" id="UP000272400">
    <property type="component" value="Unassembled WGS sequence"/>
</dbReference>
<accession>A0A3N1D7Q0</accession>
<evidence type="ECO:0000256" key="8">
    <source>
        <dbReference type="ARBA" id="ARBA00023136"/>
    </source>
</evidence>
<evidence type="ECO:0000256" key="1">
    <source>
        <dbReference type="ARBA" id="ARBA00004651"/>
    </source>
</evidence>
<organism evidence="10 11">
    <name type="scientific">Actinocorallia herbida</name>
    <dbReference type="NCBI Taxonomy" id="58109"/>
    <lineage>
        <taxon>Bacteria</taxon>
        <taxon>Bacillati</taxon>
        <taxon>Actinomycetota</taxon>
        <taxon>Actinomycetes</taxon>
        <taxon>Streptosporangiales</taxon>
        <taxon>Thermomonosporaceae</taxon>
        <taxon>Actinocorallia</taxon>
    </lineage>
</organism>
<keyword evidence="11" id="KW-1185">Reference proteome</keyword>
<comment type="similarity">
    <text evidence="3 9">Belongs to the CobD/CbiB family.</text>
</comment>
<sequence length="329" mass="33632">MVRTGTTARAAGLLLGAGLDALLGDPRRGHPVAGFGRAAAALEKAIYRDDRARGALFTGICAGTVLGAAVLAERAGRDRPVLRCLTTAAATWAVLGGTSLAREGEIMARHLEGGHLGAARLRLSHLCARDPSGLDGPALARATVESLAENTGDAVVSPLFWGAVAGVPGLAAYRALNTLDAMVGYRSARYANFGWASARLDDAANWLPARLTGALTVLAAPAVTPVSGGRLRASAEAWRVLRRDGARHPSPNAGRCEAAAAGALGVRLGGANTYAGEVETRPALGDGRDPDVPDIRRAVRLTRAVSAAAVAASAGLAFALGRARHGRAR</sequence>
<comment type="function">
    <text evidence="9">Converts cobyric acid to cobinamide by the addition of aminopropanol on the F carboxylic group.</text>
</comment>
<gene>
    <name evidence="9" type="primary">cobD</name>
    <name evidence="10" type="ORF">EDD29_7249</name>
</gene>
<dbReference type="PANTHER" id="PTHR34308">
    <property type="entry name" value="COBALAMIN BIOSYNTHESIS PROTEIN CBIB"/>
    <property type="match status" value="1"/>
</dbReference>
<dbReference type="EMBL" id="RJKE01000001">
    <property type="protein sequence ID" value="ROO89552.1"/>
    <property type="molecule type" value="Genomic_DNA"/>
</dbReference>
<evidence type="ECO:0000256" key="9">
    <source>
        <dbReference type="HAMAP-Rule" id="MF_00024"/>
    </source>
</evidence>
<comment type="pathway">
    <text evidence="2 9">Cofactor biosynthesis; adenosylcobalamin biosynthesis.</text>
</comment>
<keyword evidence="4 9" id="KW-1003">Cell membrane</keyword>
<dbReference type="GO" id="GO:0009236">
    <property type="term" value="P:cobalamin biosynthetic process"/>
    <property type="evidence" value="ECO:0007669"/>
    <property type="project" value="UniProtKB-UniRule"/>
</dbReference>
<protein>
    <recommendedName>
        <fullName evidence="9">Cobalamin biosynthesis protein CobD</fullName>
    </recommendedName>
</protein>
<evidence type="ECO:0000313" key="11">
    <source>
        <dbReference type="Proteomes" id="UP000272400"/>
    </source>
</evidence>
<dbReference type="GO" id="GO:0048472">
    <property type="term" value="F:threonine-phosphate decarboxylase activity"/>
    <property type="evidence" value="ECO:0007669"/>
    <property type="project" value="InterPro"/>
</dbReference>
<evidence type="ECO:0000256" key="6">
    <source>
        <dbReference type="ARBA" id="ARBA00022692"/>
    </source>
</evidence>
<dbReference type="GO" id="GO:0015420">
    <property type="term" value="F:ABC-type vitamin B12 transporter activity"/>
    <property type="evidence" value="ECO:0007669"/>
    <property type="project" value="UniProtKB-UniRule"/>
</dbReference>
<name>A0A3N1D7Q0_9ACTN</name>
<keyword evidence="7 9" id="KW-1133">Transmembrane helix</keyword>
<keyword evidence="5 9" id="KW-0169">Cobalamin biosynthesis</keyword>
<dbReference type="NCBIfam" id="TIGR00380">
    <property type="entry name" value="cobal_cbiB"/>
    <property type="match status" value="1"/>
</dbReference>
<comment type="caution">
    <text evidence="10">The sequence shown here is derived from an EMBL/GenBank/DDBJ whole genome shotgun (WGS) entry which is preliminary data.</text>
</comment>
<proteinExistence type="inferred from homology"/>
<dbReference type="InterPro" id="IPR004485">
    <property type="entry name" value="Cobalamin_biosynth_CobD/CbiB"/>
</dbReference>
<evidence type="ECO:0000256" key="4">
    <source>
        <dbReference type="ARBA" id="ARBA00022475"/>
    </source>
</evidence>
<dbReference type="PANTHER" id="PTHR34308:SF1">
    <property type="entry name" value="COBALAMIN BIOSYNTHESIS PROTEIN CBIB"/>
    <property type="match status" value="1"/>
</dbReference>
<keyword evidence="8 9" id="KW-0472">Membrane</keyword>
<dbReference type="NCBIfam" id="NF002276">
    <property type="entry name" value="PRK01209.1-4"/>
    <property type="match status" value="1"/>
</dbReference>
<evidence type="ECO:0000313" key="10">
    <source>
        <dbReference type="EMBL" id="ROO89552.1"/>
    </source>
</evidence>
<dbReference type="RefSeq" id="WP_246053174.1">
    <property type="nucleotide sequence ID" value="NZ_RJKE01000001.1"/>
</dbReference>
<keyword evidence="6 9" id="KW-0812">Transmembrane</keyword>
<comment type="subcellular location">
    <subcellularLocation>
        <location evidence="1 9">Cell membrane</location>
        <topology evidence="1 9">Multi-pass membrane protein</topology>
    </subcellularLocation>
</comment>
<reference evidence="10 11" key="1">
    <citation type="submission" date="2018-11" db="EMBL/GenBank/DDBJ databases">
        <title>Sequencing the genomes of 1000 actinobacteria strains.</title>
        <authorList>
            <person name="Klenk H.-P."/>
        </authorList>
    </citation>
    <scope>NUCLEOTIDE SEQUENCE [LARGE SCALE GENOMIC DNA]</scope>
    <source>
        <strain evidence="10 11">DSM 44254</strain>
    </source>
</reference>
<dbReference type="AlphaFoldDB" id="A0A3N1D7Q0"/>
<dbReference type="Pfam" id="PF03186">
    <property type="entry name" value="CobD_Cbib"/>
    <property type="match status" value="1"/>
</dbReference>
<dbReference type="UniPathway" id="UPA00148"/>
<evidence type="ECO:0000256" key="3">
    <source>
        <dbReference type="ARBA" id="ARBA00006263"/>
    </source>
</evidence>
<evidence type="ECO:0000256" key="5">
    <source>
        <dbReference type="ARBA" id="ARBA00022573"/>
    </source>
</evidence>
<evidence type="ECO:0000256" key="2">
    <source>
        <dbReference type="ARBA" id="ARBA00004953"/>
    </source>
</evidence>
<evidence type="ECO:0000256" key="7">
    <source>
        <dbReference type="ARBA" id="ARBA00022989"/>
    </source>
</evidence>
<dbReference type="HAMAP" id="MF_00024">
    <property type="entry name" value="CobD_CbiB"/>
    <property type="match status" value="1"/>
</dbReference>